<dbReference type="PROSITE" id="PS50043">
    <property type="entry name" value="HTH_LUXR_2"/>
    <property type="match status" value="1"/>
</dbReference>
<dbReference type="SUPFAM" id="SSF52172">
    <property type="entry name" value="CheY-like"/>
    <property type="match status" value="1"/>
</dbReference>
<dbReference type="GO" id="GO:0003677">
    <property type="term" value="F:DNA binding"/>
    <property type="evidence" value="ECO:0007669"/>
    <property type="project" value="UniProtKB-KW"/>
</dbReference>
<dbReference type="EMBL" id="PFFQ01000032">
    <property type="protein sequence ID" value="PIW16945.1"/>
    <property type="molecule type" value="Genomic_DNA"/>
</dbReference>
<evidence type="ECO:0000256" key="1">
    <source>
        <dbReference type="ARBA" id="ARBA00022553"/>
    </source>
</evidence>
<dbReference type="InterPro" id="IPR011006">
    <property type="entry name" value="CheY-like_superfamily"/>
</dbReference>
<dbReference type="AlphaFoldDB" id="A0A2M7G4Z5"/>
<dbReference type="CDD" id="cd06170">
    <property type="entry name" value="LuxR_C_like"/>
    <property type="match status" value="1"/>
</dbReference>
<gene>
    <name evidence="8" type="ORF">COW36_10745</name>
</gene>
<organism evidence="8 9">
    <name type="scientific">bacterium (Candidatus Blackallbacteria) CG17_big_fil_post_rev_8_21_14_2_50_48_46</name>
    <dbReference type="NCBI Taxonomy" id="2014261"/>
    <lineage>
        <taxon>Bacteria</taxon>
        <taxon>Candidatus Blackallbacteria</taxon>
    </lineage>
</organism>
<evidence type="ECO:0000313" key="9">
    <source>
        <dbReference type="Proteomes" id="UP000231019"/>
    </source>
</evidence>
<reference evidence="8 9" key="1">
    <citation type="submission" date="2017-09" db="EMBL/GenBank/DDBJ databases">
        <title>Depth-based differentiation of microbial function through sediment-hosted aquifers and enrichment of novel symbionts in the deep terrestrial subsurface.</title>
        <authorList>
            <person name="Probst A.J."/>
            <person name="Ladd B."/>
            <person name="Jarett J.K."/>
            <person name="Geller-Mcgrath D.E."/>
            <person name="Sieber C.M."/>
            <person name="Emerson J.B."/>
            <person name="Anantharaman K."/>
            <person name="Thomas B.C."/>
            <person name="Malmstrom R."/>
            <person name="Stieglmeier M."/>
            <person name="Klingl A."/>
            <person name="Woyke T."/>
            <person name="Ryan C.M."/>
            <person name="Banfield J.F."/>
        </authorList>
    </citation>
    <scope>NUCLEOTIDE SEQUENCE [LARGE SCALE GENOMIC DNA]</scope>
    <source>
        <strain evidence="8">CG17_big_fil_post_rev_8_21_14_2_50_48_46</strain>
    </source>
</reference>
<dbReference type="CDD" id="cd17535">
    <property type="entry name" value="REC_NarL-like"/>
    <property type="match status" value="1"/>
</dbReference>
<dbReference type="SMART" id="SM00421">
    <property type="entry name" value="HTH_LUXR"/>
    <property type="match status" value="1"/>
</dbReference>
<accession>A0A2M7G4Z5</accession>
<protein>
    <submittedName>
        <fullName evidence="8">DNA-binding response regulator</fullName>
    </submittedName>
</protein>
<dbReference type="SUPFAM" id="SSF46894">
    <property type="entry name" value="C-terminal effector domain of the bipartite response regulators"/>
    <property type="match status" value="1"/>
</dbReference>
<dbReference type="Gene3D" id="3.40.50.2300">
    <property type="match status" value="1"/>
</dbReference>
<dbReference type="InterPro" id="IPR001789">
    <property type="entry name" value="Sig_transdc_resp-reg_receiver"/>
</dbReference>
<comment type="caution">
    <text evidence="8">The sequence shown here is derived from an EMBL/GenBank/DDBJ whole genome shotgun (WGS) entry which is preliminary data.</text>
</comment>
<name>A0A2M7G4Z5_9BACT</name>
<keyword evidence="2" id="KW-0805">Transcription regulation</keyword>
<evidence type="ECO:0000256" key="2">
    <source>
        <dbReference type="ARBA" id="ARBA00023015"/>
    </source>
</evidence>
<keyword evidence="1 5" id="KW-0597">Phosphoprotein</keyword>
<evidence type="ECO:0000313" key="8">
    <source>
        <dbReference type="EMBL" id="PIW16945.1"/>
    </source>
</evidence>
<dbReference type="PRINTS" id="PR00038">
    <property type="entry name" value="HTHLUXR"/>
</dbReference>
<dbReference type="GO" id="GO:0006355">
    <property type="term" value="P:regulation of DNA-templated transcription"/>
    <property type="evidence" value="ECO:0007669"/>
    <property type="project" value="InterPro"/>
</dbReference>
<dbReference type="InterPro" id="IPR039420">
    <property type="entry name" value="WalR-like"/>
</dbReference>
<feature type="modified residue" description="4-aspartylphosphate" evidence="5">
    <location>
        <position position="54"/>
    </location>
</feature>
<dbReference type="InterPro" id="IPR016032">
    <property type="entry name" value="Sig_transdc_resp-reg_C-effctor"/>
</dbReference>
<evidence type="ECO:0000259" key="7">
    <source>
        <dbReference type="PROSITE" id="PS50110"/>
    </source>
</evidence>
<dbReference type="Proteomes" id="UP000231019">
    <property type="component" value="Unassembled WGS sequence"/>
</dbReference>
<dbReference type="InterPro" id="IPR000792">
    <property type="entry name" value="Tscrpt_reg_LuxR_C"/>
</dbReference>
<proteinExistence type="predicted"/>
<dbReference type="PROSITE" id="PS50110">
    <property type="entry name" value="RESPONSE_REGULATORY"/>
    <property type="match status" value="1"/>
</dbReference>
<dbReference type="PANTHER" id="PTHR43214:SF41">
    <property type="entry name" value="NITRATE_NITRITE RESPONSE REGULATOR PROTEIN NARP"/>
    <property type="match status" value="1"/>
</dbReference>
<evidence type="ECO:0000256" key="5">
    <source>
        <dbReference type="PROSITE-ProRule" id="PRU00169"/>
    </source>
</evidence>
<sequence>MIRILIADDHAIVREGLKQILSGLPDLTVKAEADSGYEAIRQLESEEIDLVILDINLGDQSGLEVLKQIKQQWPHMPVLILTMHSEKQYATRMLKAGAAGFLNKGSVSEELVAALRKIAKGGRYITESLAEQLVMDIGQKSDIPHERLSDREFEIFRLIAAGHKNKEIATELFLSEKTVSTYQSRILEKMNLVNRSAIIHYAIENNLI</sequence>
<evidence type="ECO:0000256" key="4">
    <source>
        <dbReference type="ARBA" id="ARBA00023163"/>
    </source>
</evidence>
<feature type="domain" description="HTH luxR-type" evidence="6">
    <location>
        <begin position="141"/>
        <end position="206"/>
    </location>
</feature>
<dbReference type="InterPro" id="IPR058245">
    <property type="entry name" value="NreC/VraR/RcsB-like_REC"/>
</dbReference>
<dbReference type="SMART" id="SM00448">
    <property type="entry name" value="REC"/>
    <property type="match status" value="1"/>
</dbReference>
<dbReference type="Pfam" id="PF00072">
    <property type="entry name" value="Response_reg"/>
    <property type="match status" value="1"/>
</dbReference>
<dbReference type="GO" id="GO:0000160">
    <property type="term" value="P:phosphorelay signal transduction system"/>
    <property type="evidence" value="ECO:0007669"/>
    <property type="project" value="InterPro"/>
</dbReference>
<keyword evidence="3 8" id="KW-0238">DNA-binding</keyword>
<dbReference type="PANTHER" id="PTHR43214">
    <property type="entry name" value="TWO-COMPONENT RESPONSE REGULATOR"/>
    <property type="match status" value="1"/>
</dbReference>
<keyword evidence="4" id="KW-0804">Transcription</keyword>
<feature type="domain" description="Response regulatory" evidence="7">
    <location>
        <begin position="3"/>
        <end position="119"/>
    </location>
</feature>
<dbReference type="Pfam" id="PF00196">
    <property type="entry name" value="GerE"/>
    <property type="match status" value="1"/>
</dbReference>
<evidence type="ECO:0000256" key="3">
    <source>
        <dbReference type="ARBA" id="ARBA00023125"/>
    </source>
</evidence>
<dbReference type="PROSITE" id="PS00622">
    <property type="entry name" value="HTH_LUXR_1"/>
    <property type="match status" value="1"/>
</dbReference>
<evidence type="ECO:0000259" key="6">
    <source>
        <dbReference type="PROSITE" id="PS50043"/>
    </source>
</evidence>